<dbReference type="OrthoDB" id="177947at2"/>
<evidence type="ECO:0000313" key="10">
    <source>
        <dbReference type="Proteomes" id="UP000251889"/>
    </source>
</evidence>
<dbReference type="Gene3D" id="2.115.10.20">
    <property type="entry name" value="Glycosyl hydrolase domain, family 43"/>
    <property type="match status" value="1"/>
</dbReference>
<proteinExistence type="inferred from homology"/>
<name>A0A364Y270_9BACT</name>
<evidence type="ECO:0000256" key="4">
    <source>
        <dbReference type="ARBA" id="ARBA00023295"/>
    </source>
</evidence>
<dbReference type="PIRSF" id="PIRSF025414">
    <property type="entry name" value="Alpha-L-arabinofuranosidase"/>
    <property type="match status" value="1"/>
</dbReference>
<dbReference type="InterPro" id="IPR023296">
    <property type="entry name" value="Glyco_hydro_beta-prop_sf"/>
</dbReference>
<dbReference type="InterPro" id="IPR006710">
    <property type="entry name" value="Glyco_hydro_43"/>
</dbReference>
<feature type="site" description="Important for catalytic activity, responsible for pKa modulation of the active site Glu and correct orientation of both the proton donor and substrate" evidence="6">
    <location>
        <position position="155"/>
    </location>
</feature>
<evidence type="ECO:0000313" key="9">
    <source>
        <dbReference type="EMBL" id="RAW00757.1"/>
    </source>
</evidence>
<keyword evidence="10" id="KW-1185">Reference proteome</keyword>
<dbReference type="SUPFAM" id="SSF75005">
    <property type="entry name" value="Arabinanase/levansucrase/invertase"/>
    <property type="match status" value="1"/>
</dbReference>
<protein>
    <submittedName>
        <fullName evidence="9">Glycosyl hydrolase family 43</fullName>
    </submittedName>
</protein>
<dbReference type="EMBL" id="QMFY01000006">
    <property type="protein sequence ID" value="RAW00757.1"/>
    <property type="molecule type" value="Genomic_DNA"/>
</dbReference>
<dbReference type="AlphaFoldDB" id="A0A364Y270"/>
<gene>
    <name evidence="9" type="ORF">DQQ10_12885</name>
</gene>
<accession>A0A364Y270</accession>
<dbReference type="PANTHER" id="PTHR43817">
    <property type="entry name" value="GLYCOSYL HYDROLASE"/>
    <property type="match status" value="1"/>
</dbReference>
<comment type="similarity">
    <text evidence="1 7">Belongs to the glycosyl hydrolase 43 family.</text>
</comment>
<comment type="caution">
    <text evidence="9">The sequence shown here is derived from an EMBL/GenBank/DDBJ whole genome shotgun (WGS) entry which is preliminary data.</text>
</comment>
<evidence type="ECO:0000256" key="6">
    <source>
        <dbReference type="PIRSR" id="PIRSR606710-2"/>
    </source>
</evidence>
<dbReference type="PANTHER" id="PTHR43817:SF1">
    <property type="entry name" value="HYDROLASE, FAMILY 43, PUTATIVE (AFU_ORTHOLOGUE AFUA_3G01660)-RELATED"/>
    <property type="match status" value="1"/>
</dbReference>
<dbReference type="GO" id="GO:0004553">
    <property type="term" value="F:hydrolase activity, hydrolyzing O-glycosyl compounds"/>
    <property type="evidence" value="ECO:0007669"/>
    <property type="project" value="InterPro"/>
</dbReference>
<evidence type="ECO:0000256" key="1">
    <source>
        <dbReference type="ARBA" id="ARBA00009865"/>
    </source>
</evidence>
<keyword evidence="3 7" id="KW-0378">Hydrolase</keyword>
<dbReference type="Proteomes" id="UP000251889">
    <property type="component" value="Unassembled WGS sequence"/>
</dbReference>
<feature type="chain" id="PRO_5016586119" evidence="8">
    <location>
        <begin position="19"/>
        <end position="341"/>
    </location>
</feature>
<organism evidence="9 10">
    <name type="scientific">Pseudochryseolinea flava</name>
    <dbReference type="NCBI Taxonomy" id="2059302"/>
    <lineage>
        <taxon>Bacteria</taxon>
        <taxon>Pseudomonadati</taxon>
        <taxon>Bacteroidota</taxon>
        <taxon>Cytophagia</taxon>
        <taxon>Cytophagales</taxon>
        <taxon>Fulvivirgaceae</taxon>
        <taxon>Pseudochryseolinea</taxon>
    </lineage>
</organism>
<evidence type="ECO:0000256" key="5">
    <source>
        <dbReference type="PIRSR" id="PIRSR606710-1"/>
    </source>
</evidence>
<evidence type="ECO:0000256" key="3">
    <source>
        <dbReference type="ARBA" id="ARBA00022801"/>
    </source>
</evidence>
<dbReference type="CDD" id="cd18820">
    <property type="entry name" value="GH43_LbAraf43-like"/>
    <property type="match status" value="1"/>
</dbReference>
<keyword evidence="2 8" id="KW-0732">Signal</keyword>
<dbReference type="PROSITE" id="PS51257">
    <property type="entry name" value="PROKAR_LIPOPROTEIN"/>
    <property type="match status" value="1"/>
</dbReference>
<evidence type="ECO:0000256" key="7">
    <source>
        <dbReference type="RuleBase" id="RU361187"/>
    </source>
</evidence>
<evidence type="ECO:0000256" key="2">
    <source>
        <dbReference type="ARBA" id="ARBA00022729"/>
    </source>
</evidence>
<feature type="signal peptide" evidence="8">
    <location>
        <begin position="1"/>
        <end position="18"/>
    </location>
</feature>
<feature type="active site" description="Proton donor" evidence="5">
    <location>
        <position position="216"/>
    </location>
</feature>
<sequence length="341" mass="38198">MRKPLLMIMLLIVSMACKDDHGTVTPPPVTVSEFKNPLLLNGPDPWVFKKDKIYYATHTTGNGLKLYATSNMANLSSATSKNVWLAPSTGMNAKNIWAPEIHFINNAWYCYYAADDGDNANHRMWVLENKSANPMNGTWEDKGKLELGDDKWAIDGTVFYQGDQLYMIWSGWEDEPFKSQELYISKMSNPWTAEGPRVQISKPELSWEQIGGTINEGPQILRRGDKIFIVYSASGCWTDDYTLGLLTAEDDADLMDPDSWVKDSQPVFSKLPEGQVYGPGHCSFFTSDDGTDWIVYHANPQTGQGCGNNRSIRMQPFSWDNNGKPFFGKPVPLGVGVKKPS</sequence>
<dbReference type="GO" id="GO:0005975">
    <property type="term" value="P:carbohydrate metabolic process"/>
    <property type="evidence" value="ECO:0007669"/>
    <property type="project" value="InterPro"/>
</dbReference>
<dbReference type="Pfam" id="PF04616">
    <property type="entry name" value="Glyco_hydro_43"/>
    <property type="match status" value="1"/>
</dbReference>
<dbReference type="InterPro" id="IPR016828">
    <property type="entry name" value="Alpha-L-arabinofuranosidase"/>
</dbReference>
<reference evidence="9 10" key="1">
    <citation type="submission" date="2018-06" db="EMBL/GenBank/DDBJ databases">
        <title>Chryseolinea flavus sp. nov., a member of the phylum Bacteroidetes isolated from soil.</title>
        <authorList>
            <person name="Li Y."/>
            <person name="Wang J."/>
        </authorList>
    </citation>
    <scope>NUCLEOTIDE SEQUENCE [LARGE SCALE GENOMIC DNA]</scope>
    <source>
        <strain evidence="9 10">SDU1-6</strain>
    </source>
</reference>
<keyword evidence="4 7" id="KW-0326">Glycosidase</keyword>
<feature type="active site" description="Proton acceptor" evidence="5">
    <location>
        <position position="44"/>
    </location>
</feature>
<evidence type="ECO:0000256" key="8">
    <source>
        <dbReference type="SAM" id="SignalP"/>
    </source>
</evidence>